<evidence type="ECO:0000259" key="14">
    <source>
        <dbReference type="PROSITE" id="PS51864"/>
    </source>
</evidence>
<dbReference type="Proteomes" id="UP001303046">
    <property type="component" value="Unassembled WGS sequence"/>
</dbReference>
<sequence length="466" mass="52646">MQTFILALIVAAFKAVLSIDDKFSKLPDEKKQELLQAFSRSDVHLVHEKLAGLREKWIKKLQNENNDPKQPKRRIPDKMLAPRRTVYRRNAPTIRPIHEINHNANLSEFMYQADIVLTVQQAEQIAKDSMNLQKRKRQAYRDWYYPNTIWSDDVYYYFDRTATDSIKTVFMKAVQFWQSNTCIKFVESMSAPNKIRVFKGQGCYSYVGRVGGQQDLSLGKGCESVGTAAHELGHALGFFHTQSRFDRDDAISIIVANIVPSYIDQFDKESSTTNYNYGMPYDYGSIMQYGARSASRNGKPTMVAKEENYQDTMGSDMVSFYDVSMMNEHYNCKVKCKNGQAAQCQNGGFPNPNDCSKCICPSGYGGSLCSEKPDDCGGTFNAEAAYKSLISTIGDGTTQTKIDFQKCTYWIQAPPGKQIQVRLDSYKGITADGCIYGGVEIKTNPDQLRTGYRLKDVSIHIISPDV</sequence>
<dbReference type="PANTHER" id="PTHR10127">
    <property type="entry name" value="DISCOIDIN, CUB, EGF, LAMININ , AND ZINC METALLOPROTEASE DOMAIN CONTAINING"/>
    <property type="match status" value="1"/>
</dbReference>
<dbReference type="PANTHER" id="PTHR10127:SF793">
    <property type="entry name" value="ZINC METALLOPROTEINASE NAS-31"/>
    <property type="match status" value="1"/>
</dbReference>
<evidence type="ECO:0000313" key="16">
    <source>
        <dbReference type="Proteomes" id="UP001303046"/>
    </source>
</evidence>
<dbReference type="PROSITE" id="PS01186">
    <property type="entry name" value="EGF_2"/>
    <property type="match status" value="1"/>
</dbReference>
<dbReference type="InterPro" id="IPR000742">
    <property type="entry name" value="EGF"/>
</dbReference>
<evidence type="ECO:0000256" key="10">
    <source>
        <dbReference type="PROSITE-ProRule" id="PRU00059"/>
    </source>
</evidence>
<evidence type="ECO:0000313" key="15">
    <source>
        <dbReference type="EMBL" id="KAK6753757.1"/>
    </source>
</evidence>
<feature type="signal peptide" evidence="9 12">
    <location>
        <begin position="1"/>
        <end position="18"/>
    </location>
</feature>
<evidence type="ECO:0000256" key="2">
    <source>
        <dbReference type="ARBA" id="ARBA00022525"/>
    </source>
</evidence>
<evidence type="ECO:0000256" key="5">
    <source>
        <dbReference type="ARBA" id="ARBA00022833"/>
    </source>
</evidence>
<proteinExistence type="predicted"/>
<comment type="cofactor">
    <cofactor evidence="11 12">
        <name>Zn(2+)</name>
        <dbReference type="ChEBI" id="CHEBI:29105"/>
    </cofactor>
    <text evidence="11 12">Binds 1 zinc ion per subunit.</text>
</comment>
<dbReference type="InterPro" id="IPR034035">
    <property type="entry name" value="Astacin-like_dom"/>
</dbReference>
<dbReference type="InterPro" id="IPR006026">
    <property type="entry name" value="Peptidase_Metallo"/>
</dbReference>
<dbReference type="EMBL" id="JAVFWL010000005">
    <property type="protein sequence ID" value="KAK6753757.1"/>
    <property type="molecule type" value="Genomic_DNA"/>
</dbReference>
<keyword evidence="16" id="KW-1185">Reference proteome</keyword>
<dbReference type="PIRSF" id="PIRSF036365">
    <property type="entry name" value="Astacin_nematoda"/>
    <property type="match status" value="1"/>
</dbReference>
<gene>
    <name evidence="15" type="primary">Necator_chrV.g17797</name>
    <name evidence="15" type="ORF">RB195_013007</name>
</gene>
<evidence type="ECO:0000256" key="4">
    <source>
        <dbReference type="ARBA" id="ARBA00022729"/>
    </source>
</evidence>
<dbReference type="Pfam" id="PF01400">
    <property type="entry name" value="Astacin"/>
    <property type="match status" value="1"/>
</dbReference>
<dbReference type="InterPro" id="IPR017050">
    <property type="entry name" value="Metallopeptidase_nem"/>
</dbReference>
<comment type="caution">
    <text evidence="15">The sequence shown here is derived from an EMBL/GenBank/DDBJ whole genome shotgun (WGS) entry which is preliminary data.</text>
</comment>
<organism evidence="15 16">
    <name type="scientific">Necator americanus</name>
    <name type="common">Human hookworm</name>
    <dbReference type="NCBI Taxonomy" id="51031"/>
    <lineage>
        <taxon>Eukaryota</taxon>
        <taxon>Metazoa</taxon>
        <taxon>Ecdysozoa</taxon>
        <taxon>Nematoda</taxon>
        <taxon>Chromadorea</taxon>
        <taxon>Rhabditida</taxon>
        <taxon>Rhabditina</taxon>
        <taxon>Rhabditomorpha</taxon>
        <taxon>Strongyloidea</taxon>
        <taxon>Ancylostomatidae</taxon>
        <taxon>Bunostominae</taxon>
        <taxon>Necator</taxon>
    </lineage>
</organism>
<evidence type="ECO:0000256" key="11">
    <source>
        <dbReference type="PROSITE-ProRule" id="PRU01211"/>
    </source>
</evidence>
<dbReference type="InterPro" id="IPR024079">
    <property type="entry name" value="MetalloPept_cat_dom_sf"/>
</dbReference>
<keyword evidence="6 11" id="KW-0482">Metalloprotease</keyword>
<keyword evidence="3 11" id="KW-0479">Metal-binding</keyword>
<feature type="chain" id="PRO_5044950102" description="Zinc metalloproteinase" evidence="9 12">
    <location>
        <begin position="19"/>
        <end position="466"/>
    </location>
</feature>
<dbReference type="InterPro" id="IPR001506">
    <property type="entry name" value="Peptidase_M12A"/>
</dbReference>
<reference evidence="15 16" key="1">
    <citation type="submission" date="2023-08" db="EMBL/GenBank/DDBJ databases">
        <title>A Necator americanus chromosomal reference genome.</title>
        <authorList>
            <person name="Ilik V."/>
            <person name="Petrzelkova K.J."/>
            <person name="Pardy F."/>
            <person name="Fuh T."/>
            <person name="Niatou-Singa F.S."/>
            <person name="Gouil Q."/>
            <person name="Baker L."/>
            <person name="Ritchie M.E."/>
            <person name="Jex A.R."/>
            <person name="Gazzola D."/>
            <person name="Li H."/>
            <person name="Toshio Fujiwara R."/>
            <person name="Zhan B."/>
            <person name="Aroian R.V."/>
            <person name="Pafco B."/>
            <person name="Schwarz E.M."/>
        </authorList>
    </citation>
    <scope>NUCLEOTIDE SEQUENCE [LARGE SCALE GENOMIC DNA]</scope>
    <source>
        <strain evidence="15 16">Aroian</strain>
        <tissue evidence="15">Whole animal</tissue>
    </source>
</reference>
<accession>A0ABR1DTL8</accession>
<dbReference type="PROSITE" id="PS01180">
    <property type="entry name" value="CUB"/>
    <property type="match status" value="1"/>
</dbReference>
<keyword evidence="11 12" id="KW-0378">Hydrolase</keyword>
<keyword evidence="5 11" id="KW-0862">Zinc</keyword>
<feature type="binding site" evidence="11">
    <location>
        <position position="234"/>
    </location>
    <ligand>
        <name>Zn(2+)</name>
        <dbReference type="ChEBI" id="CHEBI:29105"/>
        <note>catalytic</note>
    </ligand>
</feature>
<feature type="binding site" evidence="11">
    <location>
        <position position="240"/>
    </location>
    <ligand>
        <name>Zn(2+)</name>
        <dbReference type="ChEBI" id="CHEBI:29105"/>
        <note>catalytic</note>
    </ligand>
</feature>
<evidence type="ECO:0000256" key="12">
    <source>
        <dbReference type="RuleBase" id="RU361183"/>
    </source>
</evidence>
<evidence type="ECO:0000256" key="9">
    <source>
        <dbReference type="PIRNR" id="PIRNR036365"/>
    </source>
</evidence>
<dbReference type="Gene3D" id="3.40.390.10">
    <property type="entry name" value="Collagenase (Catalytic Domain)"/>
    <property type="match status" value="1"/>
</dbReference>
<comment type="caution">
    <text evidence="10">Lacks conserved residue(s) required for the propagation of feature annotation.</text>
</comment>
<evidence type="ECO:0000256" key="7">
    <source>
        <dbReference type="ARBA" id="ARBA00023157"/>
    </source>
</evidence>
<keyword evidence="8" id="KW-0325">Glycoprotein</keyword>
<evidence type="ECO:0000256" key="1">
    <source>
        <dbReference type="ARBA" id="ARBA00004613"/>
    </source>
</evidence>
<name>A0ABR1DTL8_NECAM</name>
<feature type="binding site" evidence="11">
    <location>
        <position position="230"/>
    </location>
    <ligand>
        <name>Zn(2+)</name>
        <dbReference type="ChEBI" id="CHEBI:29105"/>
        <note>catalytic</note>
    </ligand>
</feature>
<dbReference type="PRINTS" id="PR00480">
    <property type="entry name" value="ASTACIN"/>
</dbReference>
<evidence type="ECO:0000259" key="13">
    <source>
        <dbReference type="PROSITE" id="PS01180"/>
    </source>
</evidence>
<keyword evidence="11 12" id="KW-0645">Protease</keyword>
<dbReference type="InterPro" id="IPR000859">
    <property type="entry name" value="CUB_dom"/>
</dbReference>
<evidence type="ECO:0000256" key="3">
    <source>
        <dbReference type="ARBA" id="ARBA00022723"/>
    </source>
</evidence>
<evidence type="ECO:0000256" key="6">
    <source>
        <dbReference type="ARBA" id="ARBA00023049"/>
    </source>
</evidence>
<keyword evidence="7" id="KW-1015">Disulfide bond</keyword>
<keyword evidence="2 9" id="KW-0964">Secreted</keyword>
<dbReference type="SMART" id="SM00235">
    <property type="entry name" value="ZnMc"/>
    <property type="match status" value="1"/>
</dbReference>
<dbReference type="SUPFAM" id="SSF55486">
    <property type="entry name" value="Metalloproteases ('zincins'), catalytic domain"/>
    <property type="match status" value="1"/>
</dbReference>
<protein>
    <recommendedName>
        <fullName evidence="9">Zinc metalloproteinase</fullName>
    </recommendedName>
</protein>
<evidence type="ECO:0000256" key="8">
    <source>
        <dbReference type="ARBA" id="ARBA00023180"/>
    </source>
</evidence>
<dbReference type="PROSITE" id="PS51864">
    <property type="entry name" value="ASTACIN"/>
    <property type="match status" value="1"/>
</dbReference>
<dbReference type="CDD" id="cd04280">
    <property type="entry name" value="ZnMc_astacin_like"/>
    <property type="match status" value="1"/>
</dbReference>
<keyword evidence="4 9" id="KW-0732">Signal</keyword>
<feature type="domain" description="Peptidase M12A" evidence="14">
    <location>
        <begin position="138"/>
        <end position="333"/>
    </location>
</feature>
<comment type="subcellular location">
    <subcellularLocation>
        <location evidence="1 9">Secreted</location>
    </subcellularLocation>
</comment>
<dbReference type="PROSITE" id="PS00022">
    <property type="entry name" value="EGF_1"/>
    <property type="match status" value="1"/>
</dbReference>
<feature type="domain" description="CUB" evidence="13">
    <location>
        <begin position="376"/>
        <end position="445"/>
    </location>
</feature>
<feature type="active site" evidence="11">
    <location>
        <position position="231"/>
    </location>
</feature>